<dbReference type="Proteomes" id="UP000305948">
    <property type="component" value="Unassembled WGS sequence"/>
</dbReference>
<dbReference type="OrthoDB" id="2559326at2759"/>
<dbReference type="EMBL" id="ML213517">
    <property type="protein sequence ID" value="TFK49152.1"/>
    <property type="molecule type" value="Genomic_DNA"/>
</dbReference>
<organism evidence="3 4">
    <name type="scientific">Heliocybe sulcata</name>
    <dbReference type="NCBI Taxonomy" id="5364"/>
    <lineage>
        <taxon>Eukaryota</taxon>
        <taxon>Fungi</taxon>
        <taxon>Dikarya</taxon>
        <taxon>Basidiomycota</taxon>
        <taxon>Agaricomycotina</taxon>
        <taxon>Agaricomycetes</taxon>
        <taxon>Gloeophyllales</taxon>
        <taxon>Gloeophyllaceae</taxon>
        <taxon>Heliocybe</taxon>
    </lineage>
</organism>
<dbReference type="InterPro" id="IPR031833">
    <property type="entry name" value="DUF4748"/>
</dbReference>
<dbReference type="PANTHER" id="PTHR41800">
    <property type="entry name" value="EXPRESSED PROTEIN"/>
    <property type="match status" value="1"/>
</dbReference>
<keyword evidence="2" id="KW-1133">Transmembrane helix</keyword>
<gene>
    <name evidence="3" type="ORF">OE88DRAFT_474774</name>
</gene>
<dbReference type="Pfam" id="PF15932">
    <property type="entry name" value="DUF4748"/>
    <property type="match status" value="1"/>
</dbReference>
<dbReference type="PANTHER" id="PTHR41800:SF1">
    <property type="entry name" value="EXPRESSED PROTEIN"/>
    <property type="match status" value="1"/>
</dbReference>
<keyword evidence="4" id="KW-1185">Reference proteome</keyword>
<proteinExistence type="predicted"/>
<name>A0A5C3MWB4_9AGAM</name>
<sequence length="141" mass="15776">MEHYGPLRVGSSCRLRCRPVIPTPPEQHLFSFLISFLTRLPELLYICYPVRANEITMNTPQSMAIGWGSLILGAGVSFYYAKKNINQRRMDQAAEGSRPTEKLDWQQRIALQEQEQQPARLRGASGVSETSDKGPGQPGVS</sequence>
<keyword evidence="2" id="KW-0812">Transmembrane</keyword>
<reference evidence="3 4" key="1">
    <citation type="journal article" date="2019" name="Nat. Ecol. Evol.">
        <title>Megaphylogeny resolves global patterns of mushroom evolution.</title>
        <authorList>
            <person name="Varga T."/>
            <person name="Krizsan K."/>
            <person name="Foldi C."/>
            <person name="Dima B."/>
            <person name="Sanchez-Garcia M."/>
            <person name="Sanchez-Ramirez S."/>
            <person name="Szollosi G.J."/>
            <person name="Szarkandi J.G."/>
            <person name="Papp V."/>
            <person name="Albert L."/>
            <person name="Andreopoulos W."/>
            <person name="Angelini C."/>
            <person name="Antonin V."/>
            <person name="Barry K.W."/>
            <person name="Bougher N.L."/>
            <person name="Buchanan P."/>
            <person name="Buyck B."/>
            <person name="Bense V."/>
            <person name="Catcheside P."/>
            <person name="Chovatia M."/>
            <person name="Cooper J."/>
            <person name="Damon W."/>
            <person name="Desjardin D."/>
            <person name="Finy P."/>
            <person name="Geml J."/>
            <person name="Haridas S."/>
            <person name="Hughes K."/>
            <person name="Justo A."/>
            <person name="Karasinski D."/>
            <person name="Kautmanova I."/>
            <person name="Kiss B."/>
            <person name="Kocsube S."/>
            <person name="Kotiranta H."/>
            <person name="LaButti K.M."/>
            <person name="Lechner B.E."/>
            <person name="Liimatainen K."/>
            <person name="Lipzen A."/>
            <person name="Lukacs Z."/>
            <person name="Mihaltcheva S."/>
            <person name="Morgado L.N."/>
            <person name="Niskanen T."/>
            <person name="Noordeloos M.E."/>
            <person name="Ohm R.A."/>
            <person name="Ortiz-Santana B."/>
            <person name="Ovrebo C."/>
            <person name="Racz N."/>
            <person name="Riley R."/>
            <person name="Savchenko A."/>
            <person name="Shiryaev A."/>
            <person name="Soop K."/>
            <person name="Spirin V."/>
            <person name="Szebenyi C."/>
            <person name="Tomsovsky M."/>
            <person name="Tulloss R.E."/>
            <person name="Uehling J."/>
            <person name="Grigoriev I.V."/>
            <person name="Vagvolgyi C."/>
            <person name="Papp T."/>
            <person name="Martin F.M."/>
            <person name="Miettinen O."/>
            <person name="Hibbett D.S."/>
            <person name="Nagy L.G."/>
        </authorList>
    </citation>
    <scope>NUCLEOTIDE SEQUENCE [LARGE SCALE GENOMIC DNA]</scope>
    <source>
        <strain evidence="3 4">OMC1185</strain>
    </source>
</reference>
<dbReference type="AlphaFoldDB" id="A0A5C3MWB4"/>
<evidence type="ECO:0000256" key="1">
    <source>
        <dbReference type="SAM" id="MobiDB-lite"/>
    </source>
</evidence>
<protein>
    <submittedName>
        <fullName evidence="3">Uncharacterized protein</fullName>
    </submittedName>
</protein>
<evidence type="ECO:0000313" key="3">
    <source>
        <dbReference type="EMBL" id="TFK49152.1"/>
    </source>
</evidence>
<accession>A0A5C3MWB4</accession>
<evidence type="ECO:0000256" key="2">
    <source>
        <dbReference type="SAM" id="Phobius"/>
    </source>
</evidence>
<feature type="transmembrane region" description="Helical" evidence="2">
    <location>
        <begin position="64"/>
        <end position="81"/>
    </location>
</feature>
<evidence type="ECO:0000313" key="4">
    <source>
        <dbReference type="Proteomes" id="UP000305948"/>
    </source>
</evidence>
<keyword evidence="2" id="KW-0472">Membrane</keyword>
<feature type="region of interest" description="Disordered" evidence="1">
    <location>
        <begin position="113"/>
        <end position="141"/>
    </location>
</feature>